<dbReference type="RefSeq" id="WP_036537164.1">
    <property type="nucleotide sequence ID" value="NZ_CP026746.1"/>
</dbReference>
<evidence type="ECO:0000313" key="5">
    <source>
        <dbReference type="EMBL" id="VFA97310.1"/>
    </source>
</evidence>
<evidence type="ECO:0000313" key="6">
    <source>
        <dbReference type="Proteomes" id="UP000290439"/>
    </source>
</evidence>
<protein>
    <submittedName>
        <fullName evidence="5">Mercuric resistance operon regulatory protein</fullName>
    </submittedName>
</protein>
<dbReference type="SUPFAM" id="SSF46955">
    <property type="entry name" value="Putative DNA-binding domain"/>
    <property type="match status" value="1"/>
</dbReference>
<accession>A0A2L2JVZ8</accession>
<dbReference type="GO" id="GO:0003700">
    <property type="term" value="F:DNA-binding transcription factor activity"/>
    <property type="evidence" value="ECO:0007669"/>
    <property type="project" value="InterPro"/>
</dbReference>
<dbReference type="SMART" id="SM00422">
    <property type="entry name" value="HTH_MERR"/>
    <property type="match status" value="1"/>
</dbReference>
<dbReference type="GO" id="GO:0003677">
    <property type="term" value="F:DNA binding"/>
    <property type="evidence" value="ECO:0007669"/>
    <property type="project" value="UniProtKB-KW"/>
</dbReference>
<sequence length="132" mass="14140">MPDTLVRIGELATRAGVSNRTIDYYTGLGLLTPAERTAGGYRLYHPADVDRIHLIQRLEAHGIPLDEIAAALNTRPGDTTKALTQLDGDLKNLQSAAESAPAEIQGLLNIIAARVHSLVSVAIEIQPTLPLL</sequence>
<name>A0A2L2JVZ8_9NOCA</name>
<dbReference type="Proteomes" id="UP000290439">
    <property type="component" value="Chromosome"/>
</dbReference>
<dbReference type="OrthoDB" id="9809391at2"/>
<keyword evidence="2" id="KW-0805">Transcription regulation</keyword>
<gene>
    <name evidence="5" type="primary">merR1_3</name>
    <name evidence="5" type="ORF">NCTC10797_01073</name>
</gene>
<dbReference type="EMBL" id="LR215973">
    <property type="protein sequence ID" value="VFA97310.1"/>
    <property type="molecule type" value="Genomic_DNA"/>
</dbReference>
<proteinExistence type="predicted"/>
<evidence type="ECO:0000256" key="1">
    <source>
        <dbReference type="ARBA" id="ARBA00022491"/>
    </source>
</evidence>
<dbReference type="InterPro" id="IPR047057">
    <property type="entry name" value="MerR_fam"/>
</dbReference>
<keyword evidence="3" id="KW-0238">DNA-binding</keyword>
<dbReference type="PANTHER" id="PTHR30204">
    <property type="entry name" value="REDOX-CYCLING DRUG-SENSING TRANSCRIPTIONAL ACTIVATOR SOXR"/>
    <property type="match status" value="1"/>
</dbReference>
<dbReference type="PANTHER" id="PTHR30204:SF69">
    <property type="entry name" value="MERR-FAMILY TRANSCRIPTIONAL REGULATOR"/>
    <property type="match status" value="1"/>
</dbReference>
<dbReference type="PROSITE" id="PS50937">
    <property type="entry name" value="HTH_MERR_2"/>
    <property type="match status" value="1"/>
</dbReference>
<dbReference type="InterPro" id="IPR000551">
    <property type="entry name" value="MerR-type_HTH_dom"/>
</dbReference>
<evidence type="ECO:0000256" key="2">
    <source>
        <dbReference type="ARBA" id="ARBA00023015"/>
    </source>
</evidence>
<reference evidence="5 6" key="1">
    <citation type="submission" date="2019-02" db="EMBL/GenBank/DDBJ databases">
        <authorList>
            <consortium name="Pathogen Informatics"/>
        </authorList>
    </citation>
    <scope>NUCLEOTIDE SEQUENCE [LARGE SCALE GENOMIC DNA]</scope>
    <source>
        <strain evidence="5 6">3012STDY6756504</strain>
    </source>
</reference>
<evidence type="ECO:0000256" key="3">
    <source>
        <dbReference type="ARBA" id="ARBA00023125"/>
    </source>
</evidence>
<organism evidence="5 6">
    <name type="scientific">Nocardia cyriacigeorgica</name>
    <dbReference type="NCBI Taxonomy" id="135487"/>
    <lineage>
        <taxon>Bacteria</taxon>
        <taxon>Bacillati</taxon>
        <taxon>Actinomycetota</taxon>
        <taxon>Actinomycetes</taxon>
        <taxon>Mycobacteriales</taxon>
        <taxon>Nocardiaceae</taxon>
        <taxon>Nocardia</taxon>
    </lineage>
</organism>
<dbReference type="Gene3D" id="1.10.1660.10">
    <property type="match status" value="1"/>
</dbReference>
<dbReference type="PRINTS" id="PR00040">
    <property type="entry name" value="HTHMERR"/>
</dbReference>
<dbReference type="Pfam" id="PF13411">
    <property type="entry name" value="MerR_1"/>
    <property type="match status" value="1"/>
</dbReference>
<keyword evidence="4" id="KW-0804">Transcription</keyword>
<dbReference type="AlphaFoldDB" id="A0A2L2JVZ8"/>
<keyword evidence="1" id="KW-0678">Repressor</keyword>
<evidence type="ECO:0000256" key="4">
    <source>
        <dbReference type="ARBA" id="ARBA00023163"/>
    </source>
</evidence>
<dbReference type="GeneID" id="77212684"/>
<dbReference type="InterPro" id="IPR009061">
    <property type="entry name" value="DNA-bd_dom_put_sf"/>
</dbReference>